<evidence type="ECO:0000313" key="2">
    <source>
        <dbReference type="EMBL" id="CAD6993630.1"/>
    </source>
</evidence>
<dbReference type="AlphaFoldDB" id="A0A811U5B4"/>
<sequence>MGKSGSTQLSDRSQQPGAVGRLVAALLSGCLLGFLAALAARFCTASPSGTHGGGCGSGGGQTAIVFQLGSRQCERCKLKSALIETVEGTAGIFISRQLLCYTTLMLSMYNIYTYTYVYMYICIIHCMPLCKLSALLFAQTRHNKGGQ</sequence>
<name>A0A811U5B4_CERCA</name>
<keyword evidence="1" id="KW-1133">Transmembrane helix</keyword>
<organism evidence="2 3">
    <name type="scientific">Ceratitis capitata</name>
    <name type="common">Mediterranean fruit fly</name>
    <name type="synonym">Tephritis capitata</name>
    <dbReference type="NCBI Taxonomy" id="7213"/>
    <lineage>
        <taxon>Eukaryota</taxon>
        <taxon>Metazoa</taxon>
        <taxon>Ecdysozoa</taxon>
        <taxon>Arthropoda</taxon>
        <taxon>Hexapoda</taxon>
        <taxon>Insecta</taxon>
        <taxon>Pterygota</taxon>
        <taxon>Neoptera</taxon>
        <taxon>Endopterygota</taxon>
        <taxon>Diptera</taxon>
        <taxon>Brachycera</taxon>
        <taxon>Muscomorpha</taxon>
        <taxon>Tephritoidea</taxon>
        <taxon>Tephritidae</taxon>
        <taxon>Ceratitis</taxon>
        <taxon>Ceratitis</taxon>
    </lineage>
</organism>
<dbReference type="EMBL" id="CAJHJT010000001">
    <property type="protein sequence ID" value="CAD6993630.1"/>
    <property type="molecule type" value="Genomic_DNA"/>
</dbReference>
<dbReference type="Proteomes" id="UP000606786">
    <property type="component" value="Unassembled WGS sequence"/>
</dbReference>
<comment type="caution">
    <text evidence="2">The sequence shown here is derived from an EMBL/GenBank/DDBJ whole genome shotgun (WGS) entry which is preliminary data.</text>
</comment>
<accession>A0A811U5B4</accession>
<keyword evidence="1" id="KW-0472">Membrane</keyword>
<evidence type="ECO:0000256" key="1">
    <source>
        <dbReference type="SAM" id="Phobius"/>
    </source>
</evidence>
<keyword evidence="3" id="KW-1185">Reference proteome</keyword>
<feature type="transmembrane region" description="Helical" evidence="1">
    <location>
        <begin position="117"/>
        <end position="138"/>
    </location>
</feature>
<evidence type="ECO:0000313" key="3">
    <source>
        <dbReference type="Proteomes" id="UP000606786"/>
    </source>
</evidence>
<protein>
    <submittedName>
        <fullName evidence="2">(Mediterranean fruit fly) hypothetical protein</fullName>
    </submittedName>
</protein>
<reference evidence="2" key="1">
    <citation type="submission" date="2020-11" db="EMBL/GenBank/DDBJ databases">
        <authorList>
            <person name="Whitehead M."/>
        </authorList>
    </citation>
    <scope>NUCLEOTIDE SEQUENCE</scope>
    <source>
        <strain evidence="2">EGII</strain>
    </source>
</reference>
<gene>
    <name evidence="2" type="ORF">CCAP1982_LOCUS2440</name>
</gene>
<feature type="transmembrane region" description="Helical" evidence="1">
    <location>
        <begin position="21"/>
        <end position="40"/>
    </location>
</feature>
<proteinExistence type="predicted"/>
<keyword evidence="1" id="KW-0812">Transmembrane</keyword>